<dbReference type="AlphaFoldDB" id="A0A409XDF0"/>
<organism evidence="2 3">
    <name type="scientific">Psilocybe cyanescens</name>
    <dbReference type="NCBI Taxonomy" id="93625"/>
    <lineage>
        <taxon>Eukaryota</taxon>
        <taxon>Fungi</taxon>
        <taxon>Dikarya</taxon>
        <taxon>Basidiomycota</taxon>
        <taxon>Agaricomycotina</taxon>
        <taxon>Agaricomycetes</taxon>
        <taxon>Agaricomycetidae</taxon>
        <taxon>Agaricales</taxon>
        <taxon>Agaricineae</taxon>
        <taxon>Strophariaceae</taxon>
        <taxon>Psilocybe</taxon>
    </lineage>
</organism>
<comment type="caution">
    <text evidence="2">The sequence shown here is derived from an EMBL/GenBank/DDBJ whole genome shotgun (WGS) entry which is preliminary data.</text>
</comment>
<keyword evidence="3" id="KW-1185">Reference proteome</keyword>
<proteinExistence type="predicted"/>
<evidence type="ECO:0000313" key="3">
    <source>
        <dbReference type="Proteomes" id="UP000283269"/>
    </source>
</evidence>
<accession>A0A409XDF0</accession>
<evidence type="ECO:0000256" key="1">
    <source>
        <dbReference type="SAM" id="MobiDB-lite"/>
    </source>
</evidence>
<gene>
    <name evidence="2" type="ORF">CVT25_010489</name>
</gene>
<feature type="region of interest" description="Disordered" evidence="1">
    <location>
        <begin position="52"/>
        <end position="78"/>
    </location>
</feature>
<dbReference type="EMBL" id="NHYD01002025">
    <property type="protein sequence ID" value="PPQ88802.1"/>
    <property type="molecule type" value="Genomic_DNA"/>
</dbReference>
<dbReference type="Proteomes" id="UP000283269">
    <property type="component" value="Unassembled WGS sequence"/>
</dbReference>
<dbReference type="InParanoid" id="A0A409XDF0"/>
<reference evidence="2 3" key="1">
    <citation type="journal article" date="2018" name="Evol. Lett.">
        <title>Horizontal gene cluster transfer increased hallucinogenic mushroom diversity.</title>
        <authorList>
            <person name="Reynolds H.T."/>
            <person name="Vijayakumar V."/>
            <person name="Gluck-Thaler E."/>
            <person name="Korotkin H.B."/>
            <person name="Matheny P.B."/>
            <person name="Slot J.C."/>
        </authorList>
    </citation>
    <scope>NUCLEOTIDE SEQUENCE [LARGE SCALE GENOMIC DNA]</scope>
    <source>
        <strain evidence="2 3">2631</strain>
    </source>
</reference>
<name>A0A409XDF0_PSICY</name>
<feature type="compositionally biased region" description="Basic and acidic residues" evidence="1">
    <location>
        <begin position="52"/>
        <end position="61"/>
    </location>
</feature>
<sequence>MSSLVMASSILPKDSVKLDLVEPAASPEMSEHPSIWRWPTRWATASIEKVARDIESSKRESPSSSSRRFIRRRRRIHP</sequence>
<evidence type="ECO:0000313" key="2">
    <source>
        <dbReference type="EMBL" id="PPQ88802.1"/>
    </source>
</evidence>
<feature type="compositionally biased region" description="Basic residues" evidence="1">
    <location>
        <begin position="68"/>
        <end position="78"/>
    </location>
</feature>
<protein>
    <submittedName>
        <fullName evidence="2">Uncharacterized protein</fullName>
    </submittedName>
</protein>